<accession>A0A8J3N7R7</accession>
<dbReference type="Proteomes" id="UP000597444">
    <property type="component" value="Unassembled WGS sequence"/>
</dbReference>
<comment type="caution">
    <text evidence="1">The sequence shown here is derived from an EMBL/GenBank/DDBJ whole genome shotgun (WGS) entry which is preliminary data.</text>
</comment>
<dbReference type="EMBL" id="BNJK01000002">
    <property type="protein sequence ID" value="GHO98903.1"/>
    <property type="molecule type" value="Genomic_DNA"/>
</dbReference>
<evidence type="ECO:0000313" key="1">
    <source>
        <dbReference type="EMBL" id="GHO98903.1"/>
    </source>
</evidence>
<keyword evidence="2" id="KW-1185">Reference proteome</keyword>
<protein>
    <submittedName>
        <fullName evidence="1">Uncharacterized protein</fullName>
    </submittedName>
</protein>
<organism evidence="1 2">
    <name type="scientific">Reticulibacter mediterranei</name>
    <dbReference type="NCBI Taxonomy" id="2778369"/>
    <lineage>
        <taxon>Bacteria</taxon>
        <taxon>Bacillati</taxon>
        <taxon>Chloroflexota</taxon>
        <taxon>Ktedonobacteria</taxon>
        <taxon>Ktedonobacterales</taxon>
        <taxon>Reticulibacteraceae</taxon>
        <taxon>Reticulibacter</taxon>
    </lineage>
</organism>
<gene>
    <name evidence="1" type="ORF">KSF_089510</name>
</gene>
<name>A0A8J3N7R7_9CHLR</name>
<dbReference type="AlphaFoldDB" id="A0A8J3N7R7"/>
<reference evidence="1" key="1">
    <citation type="submission" date="2020-10" db="EMBL/GenBank/DDBJ databases">
        <title>Taxonomic study of unclassified bacteria belonging to the class Ktedonobacteria.</title>
        <authorList>
            <person name="Yabe S."/>
            <person name="Wang C.M."/>
            <person name="Zheng Y."/>
            <person name="Sakai Y."/>
            <person name="Cavaletti L."/>
            <person name="Monciardini P."/>
            <person name="Donadio S."/>
        </authorList>
    </citation>
    <scope>NUCLEOTIDE SEQUENCE</scope>
    <source>
        <strain evidence="1">ID150040</strain>
    </source>
</reference>
<sequence>MKKIPGFTAERSLGNGHTLDNLYPYKGTPNHMRATDVITPAWWSIMRCDLGLCVVTCEENEAAKVSRCDTYILP</sequence>
<proteinExistence type="predicted"/>
<evidence type="ECO:0000313" key="2">
    <source>
        <dbReference type="Proteomes" id="UP000597444"/>
    </source>
</evidence>